<accession>A0AC61NG50</accession>
<evidence type="ECO:0000313" key="1">
    <source>
        <dbReference type="EMBL" id="QZE13200.1"/>
    </source>
</evidence>
<dbReference type="EMBL" id="CP081303">
    <property type="protein sequence ID" value="QZE13200.1"/>
    <property type="molecule type" value="Genomic_DNA"/>
</dbReference>
<reference evidence="1" key="1">
    <citation type="submission" date="2021-08" db="EMBL/GenBank/DDBJ databases">
        <title>Novel anaerobic bacterium isolated from sea squirt in East Sea, Republic of Korea.</title>
        <authorList>
            <person name="Nguyen T.H."/>
            <person name="Li Z."/>
            <person name="Lee Y.-J."/>
            <person name="Ko J."/>
            <person name="Kim S.-G."/>
        </authorList>
    </citation>
    <scope>NUCLEOTIDE SEQUENCE</scope>
    <source>
        <strain evidence="1">KCTC 25031</strain>
    </source>
</reference>
<evidence type="ECO:0000313" key="2">
    <source>
        <dbReference type="Proteomes" id="UP000826212"/>
    </source>
</evidence>
<gene>
    <name evidence="1" type="ORF">K4L44_11445</name>
</gene>
<organism evidence="1 2">
    <name type="scientific">Halosquirtibacter laminarini</name>
    <dbReference type="NCBI Taxonomy" id="3374600"/>
    <lineage>
        <taxon>Bacteria</taxon>
        <taxon>Pseudomonadati</taxon>
        <taxon>Bacteroidota</taxon>
        <taxon>Bacteroidia</taxon>
        <taxon>Marinilabiliales</taxon>
        <taxon>Prolixibacteraceae</taxon>
        <taxon>Halosquirtibacter</taxon>
    </lineage>
</organism>
<keyword evidence="2" id="KW-1185">Reference proteome</keyword>
<protein>
    <submittedName>
        <fullName evidence="1">SEC-C domain-containing protein</fullName>
    </submittedName>
</protein>
<proteinExistence type="predicted"/>
<dbReference type="Proteomes" id="UP000826212">
    <property type="component" value="Chromosome"/>
</dbReference>
<name>A0AC61NG50_9BACT</name>
<sequence>MCVCGKIDDYNDCCGRYISRKEVADSPETLMRSRFTAFSLGEVSYILDTERIEKPNTMSDLKAWCDAVTYTKLDVISSNMSQDNGEVHFKAYYKEGMEQTILEEHSQFIKDDSQWYYTSGKATTQQVVDTPTISSSRKMGRNEPCWCGSGKKFKKCCGK</sequence>